<accession>A0ABP0U901</accession>
<dbReference type="SMART" id="SM00949">
    <property type="entry name" value="PAZ"/>
    <property type="match status" value="1"/>
</dbReference>
<feature type="compositionally biased region" description="Basic and acidic residues" evidence="17">
    <location>
        <begin position="216"/>
        <end position="253"/>
    </location>
</feature>
<feature type="compositionally biased region" description="Basic and acidic residues" evidence="17">
    <location>
        <begin position="140"/>
        <end position="153"/>
    </location>
</feature>
<dbReference type="InterPro" id="IPR006935">
    <property type="entry name" value="Helicase/UvrB_N"/>
</dbReference>
<feature type="domain" description="Helicase C-terminal" evidence="22">
    <location>
        <begin position="744"/>
        <end position="904"/>
    </location>
</feature>
<evidence type="ECO:0000256" key="6">
    <source>
        <dbReference type="ARBA" id="ARBA00022741"/>
    </source>
</evidence>
<feature type="compositionally biased region" description="Basic and acidic residues" evidence="17">
    <location>
        <begin position="270"/>
        <end position="312"/>
    </location>
</feature>
<feature type="domain" description="Dicer dsRNA-binding fold" evidence="23">
    <location>
        <begin position="932"/>
        <end position="1027"/>
    </location>
</feature>
<evidence type="ECO:0000256" key="16">
    <source>
        <dbReference type="PROSITE-ProRule" id="PRU00657"/>
    </source>
</evidence>
<dbReference type="Proteomes" id="UP001497512">
    <property type="component" value="Chromosome 2"/>
</dbReference>
<evidence type="ECO:0000256" key="17">
    <source>
        <dbReference type="SAM" id="MobiDB-lite"/>
    </source>
</evidence>
<keyword evidence="8" id="KW-0378">Hydrolase</keyword>
<feature type="domain" description="DRBM" evidence="18">
    <location>
        <begin position="1950"/>
        <end position="2025"/>
    </location>
</feature>
<keyword evidence="14" id="KW-0464">Manganese</keyword>
<dbReference type="PROSITE" id="PS50821">
    <property type="entry name" value="PAZ"/>
    <property type="match status" value="1"/>
</dbReference>
<dbReference type="PROSITE" id="PS50137">
    <property type="entry name" value="DS_RBD"/>
    <property type="match status" value="2"/>
</dbReference>
<dbReference type="Pfam" id="PF00035">
    <property type="entry name" value="dsrm"/>
    <property type="match status" value="1"/>
</dbReference>
<evidence type="ECO:0000259" key="19">
    <source>
        <dbReference type="PROSITE" id="PS50142"/>
    </source>
</evidence>
<dbReference type="PANTHER" id="PTHR14950">
    <property type="entry name" value="DICER-RELATED"/>
    <property type="match status" value="1"/>
</dbReference>
<evidence type="ECO:0000256" key="8">
    <source>
        <dbReference type="ARBA" id="ARBA00022801"/>
    </source>
</evidence>
<dbReference type="SMART" id="SM00535">
    <property type="entry name" value="RIBOc"/>
    <property type="match status" value="2"/>
</dbReference>
<dbReference type="PROSITE" id="PS00517">
    <property type="entry name" value="RNASE_3_1"/>
    <property type="match status" value="1"/>
</dbReference>
<feature type="compositionally biased region" description="Gly residues" evidence="17">
    <location>
        <begin position="31"/>
        <end position="54"/>
    </location>
</feature>
<evidence type="ECO:0000259" key="18">
    <source>
        <dbReference type="PROSITE" id="PS50137"/>
    </source>
</evidence>
<dbReference type="SMART" id="SM00487">
    <property type="entry name" value="DEXDc"/>
    <property type="match status" value="1"/>
</dbReference>
<feature type="domain" description="Helicase ATP-binding" evidence="21">
    <location>
        <begin position="342"/>
        <end position="519"/>
    </location>
</feature>
<gene>
    <name evidence="24" type="ORF">CSSPTR1EN2_LOCUS12907</name>
</gene>
<keyword evidence="9" id="KW-0347">Helicase</keyword>
<dbReference type="Gene3D" id="3.40.50.300">
    <property type="entry name" value="P-loop containing nucleotide triphosphate hydrolases"/>
    <property type="match status" value="2"/>
</dbReference>
<dbReference type="SUPFAM" id="SSF101690">
    <property type="entry name" value="PAZ domain"/>
    <property type="match status" value="1"/>
</dbReference>
<dbReference type="InterPro" id="IPR001650">
    <property type="entry name" value="Helicase_C-like"/>
</dbReference>
<evidence type="ECO:0000256" key="10">
    <source>
        <dbReference type="ARBA" id="ARBA00022840"/>
    </source>
</evidence>
<protein>
    <submittedName>
        <fullName evidence="24">Uncharacterized protein</fullName>
    </submittedName>
</protein>
<evidence type="ECO:0000256" key="15">
    <source>
        <dbReference type="ARBA" id="ARBA00035116"/>
    </source>
</evidence>
<dbReference type="Gene3D" id="3.30.160.380">
    <property type="entry name" value="Dicer dimerisation domain"/>
    <property type="match status" value="1"/>
</dbReference>
<dbReference type="CDD" id="cd19869">
    <property type="entry name" value="DSRM_DCL_plant"/>
    <property type="match status" value="1"/>
</dbReference>
<keyword evidence="25" id="KW-1185">Reference proteome</keyword>
<proteinExistence type="inferred from homology"/>
<keyword evidence="10" id="KW-0067">ATP-binding</keyword>
<dbReference type="PROSITE" id="PS51192">
    <property type="entry name" value="HELICASE_ATP_BIND_1"/>
    <property type="match status" value="1"/>
</dbReference>
<dbReference type="Pfam" id="PF04851">
    <property type="entry name" value="ResIII"/>
    <property type="match status" value="1"/>
</dbReference>
<dbReference type="InterPro" id="IPR003100">
    <property type="entry name" value="PAZ_dom"/>
</dbReference>
<reference evidence="24" key="1">
    <citation type="submission" date="2024-02" db="EMBL/GenBank/DDBJ databases">
        <authorList>
            <consortium name="ELIXIR-Norway"/>
            <consortium name="Elixir Norway"/>
        </authorList>
    </citation>
    <scope>NUCLEOTIDE SEQUENCE</scope>
</reference>
<dbReference type="CDD" id="cd18034">
    <property type="entry name" value="DEXHc_dicer"/>
    <property type="match status" value="1"/>
</dbReference>
<evidence type="ECO:0000313" key="25">
    <source>
        <dbReference type="Proteomes" id="UP001497512"/>
    </source>
</evidence>
<feature type="compositionally biased region" description="Basic and acidic residues" evidence="17">
    <location>
        <begin position="326"/>
        <end position="335"/>
    </location>
</feature>
<sequence length="2026" mass="225304">MDWRWQQEQQTHNNNNDRGGTRRMRPLVDEQGGGGAAVGGARPPGGGGRGGGGQQQQQQQQLQRAGTTARTRGSDEDDGGSERWKRVKVDGRENGGRGNWELDFYGDRAAWEVGNSQLGEGRATTMAVGMMGGGGGGQVVREDSAGRSREAERFSGGVGRGQELERRGGGGGGVGGSRRMRSPEEVVLQHESERDESSRRKRLKQEEGLGNGGSGRGRETGFASERDRDRENGRDLRMRDYERRGPHLERDGFRGGGGERTVFRPPPPRLNREGDSRERGGGEFQRDRSKIREKERVGGGEPRNGEQKKKMEQPAAAAAAPPPPPAKERRGEEQARKYQLEVLEQAKVKNTIAFLETGAGKTLIAVLLMKHKYETMRQQNQRMLAVFLVPKVPLVYQQAEVIREGTGYHVGHYCGEMGQDFWDARRWQREFDTKDVLVMTAQILLNILRHSIIRMEAIHLLILDECHHAVKKHPYSLVMSEFYHITAKEKRPCVFGMTASPVNLKGVSNQEDCAIKIRNLESKLDSIVCTIKDRKELEKHVPMPSETMVEYDKPVLLFSLREQVKRMEVAVEETANSSHKRSKWRFMGARDAGSKEELRLVYGVSERTESDGAASLVQKLRAIIYALDELGQWCAYKVALTFLTSLRNDERVNHQLDVKFQESYLRKVCILLRCNLSEGAVGSNKDAADILGSQGDEGEKLEEPMDVEEGELPDTQVVSGGEHVDEILGAAVADGKVTPKVQSLIKILLRYQHTDDFRAIIFVERVVVAQILPKVFAELPSLKFVKCACLIGHNNNQDMRTRQMQETISKFRDGRVTLLVATSVAEEGLDIRQCNVVIRFDLAKTVLAYIQSRGRARKPGSDYILMLERGNLTHEAFLRNARNSEETLRKEAIERTDIGSSREAAILASIQGVEGEIYQVPATGAVVSLNSAVGLVHFYCSQLPSDRYSILRPEFIMHQHEKEGGVIKYSCKLQLPCNAPLETVEGPICSSIRGAQQAVCLDACRKLHAMGAFTDMLLPDKGSGEEAAKVDGSEEGEPLPGTARHREYYPEGIAEILKGDWILAGNDWETNKISKVSLFVYKVECENVGFSKDPLLTETSNYAILFGQELNSEVLTMSMDLFVARTMTTRASLAFCGTIEMNMSELNLIKSFHVRLMSIVLDVDVEPATTPWDPVKAYLFAPILEKPSDAAASILDWSLIRGTVTTDSWNNPLQRARPDVYLGTDERALGGDRREYGFGKLRYGLAFGQKAHPTYGIRGAVAQFDVVRATGLLPIQDVLETEKVQEVAPEGKLLLADGLVDTEGLVGKIVTAVHSGKRFYVDSVRMDMNADSSFPRKDGYLGPLEYTSYADYYKQKYGVELVCKKQPLLRGRGVSHCKNLLSPRFETAEGGTTSSLEALDKTYYVMLPPELCLVHPLPGPLVRGAQRLPSVMRRVESMLLAIQLKHEIAYPIPAIKVLEALTAASCQETFSYERAELLGDAYLKWVVSRRLFLKFPSKHEGQLTRMRQQTVSNSVLYQYALEKGLQSYIQADRFAPSRWAAPGVPPVFDEDTKDGEELDKRKLPTEEEKRKAEEEEREEEEEEGEEGEVETVVEVVDDDDASNMEDGEIEGDASAYRVLSSKTLADVVEAFIGIYYVEGGQPAATHLMNWIGIPVEFDTIDGEQAQAGCQVPETVLRSIDFTAIESYVGHQFRERSLLVEAITHASRPSSGVPCYQRLEFVGDAVLDHLITKYLFFSYTDLPPGRLTDLRAAAVNNENFARVSVKHKFHLHLRHGSSALETQIRDFVKDIQTELDKPGVNSFGLGDFKAPKVLGDILESIAGALFLDTGLDTNKVWEVFEPLLQPMVTPETLPMHPVRELQERCQQQAEGLEYKATRAGNVATVEVYVDGVQIGSAQNAQKKMAQKLAARNALVILKEKEVIKEQAAKDAAGEAGDANNGKAKKNGNAPFTRQALNDICLKRQWPMPQYKCAAEGGPAHAKRFTYSVRVHTTDKGWTEECVGEPMPSVKKAKDSAAVLLLQLLKRG</sequence>
<feature type="region of interest" description="Disordered" evidence="17">
    <location>
        <begin position="1024"/>
        <end position="1044"/>
    </location>
</feature>
<evidence type="ECO:0000256" key="7">
    <source>
        <dbReference type="ARBA" id="ARBA00022759"/>
    </source>
</evidence>
<feature type="compositionally biased region" description="Acidic residues" evidence="17">
    <location>
        <begin position="1575"/>
        <end position="1589"/>
    </location>
</feature>
<keyword evidence="5" id="KW-0677">Repeat</keyword>
<evidence type="ECO:0000259" key="23">
    <source>
        <dbReference type="PROSITE" id="PS51327"/>
    </source>
</evidence>
<dbReference type="InterPro" id="IPR038248">
    <property type="entry name" value="Dicer_dimer_sf"/>
</dbReference>
<dbReference type="InterPro" id="IPR027417">
    <property type="entry name" value="P-loop_NTPase"/>
</dbReference>
<dbReference type="Pfam" id="PF14709">
    <property type="entry name" value="DND1_DSRM"/>
    <property type="match status" value="1"/>
</dbReference>
<evidence type="ECO:0000259" key="22">
    <source>
        <dbReference type="PROSITE" id="PS51194"/>
    </source>
</evidence>
<dbReference type="InterPro" id="IPR014720">
    <property type="entry name" value="dsRBD_dom"/>
</dbReference>
<organism evidence="24 25">
    <name type="scientific">Sphagnum troendelagicum</name>
    <dbReference type="NCBI Taxonomy" id="128251"/>
    <lineage>
        <taxon>Eukaryota</taxon>
        <taxon>Viridiplantae</taxon>
        <taxon>Streptophyta</taxon>
        <taxon>Embryophyta</taxon>
        <taxon>Bryophyta</taxon>
        <taxon>Sphagnophytina</taxon>
        <taxon>Sphagnopsida</taxon>
        <taxon>Sphagnales</taxon>
        <taxon>Sphagnaceae</taxon>
        <taxon>Sphagnum</taxon>
    </lineage>
</organism>
<evidence type="ECO:0000256" key="11">
    <source>
        <dbReference type="ARBA" id="ARBA00022842"/>
    </source>
</evidence>
<evidence type="ECO:0000256" key="14">
    <source>
        <dbReference type="ARBA" id="ARBA00023211"/>
    </source>
</evidence>
<feature type="compositionally biased region" description="Basic and acidic residues" evidence="17">
    <location>
        <begin position="181"/>
        <end position="198"/>
    </location>
</feature>
<dbReference type="Pfam" id="PF03368">
    <property type="entry name" value="Dicer_dimer"/>
    <property type="match status" value="1"/>
</dbReference>
<feature type="region of interest" description="Disordered" evidence="17">
    <location>
        <begin position="1545"/>
        <end position="1589"/>
    </location>
</feature>
<evidence type="ECO:0000313" key="24">
    <source>
        <dbReference type="EMBL" id="CAK9215758.1"/>
    </source>
</evidence>
<feature type="compositionally biased region" description="Low complexity" evidence="17">
    <location>
        <begin position="55"/>
        <end position="71"/>
    </location>
</feature>
<dbReference type="Gene3D" id="3.30.160.20">
    <property type="match status" value="2"/>
</dbReference>
<dbReference type="Pfam" id="PF00271">
    <property type="entry name" value="Helicase_C"/>
    <property type="match status" value="1"/>
</dbReference>
<dbReference type="SUPFAM" id="SSF69065">
    <property type="entry name" value="RNase III domain-like"/>
    <property type="match status" value="2"/>
</dbReference>
<feature type="compositionally biased region" description="Basic and acidic residues" evidence="17">
    <location>
        <begin position="1558"/>
        <end position="1574"/>
    </location>
</feature>
<dbReference type="SUPFAM" id="SSF52540">
    <property type="entry name" value="P-loop containing nucleoside triphosphate hydrolases"/>
    <property type="match status" value="1"/>
</dbReference>
<feature type="compositionally biased region" description="Polar residues" evidence="17">
    <location>
        <begin position="1"/>
        <end position="18"/>
    </location>
</feature>
<keyword evidence="7" id="KW-0255">Endonuclease</keyword>
<evidence type="ECO:0000256" key="9">
    <source>
        <dbReference type="ARBA" id="ARBA00022806"/>
    </source>
</evidence>
<dbReference type="Pfam" id="PF02170">
    <property type="entry name" value="PAZ"/>
    <property type="match status" value="1"/>
</dbReference>
<keyword evidence="12 16" id="KW-0694">RNA-binding</keyword>
<feature type="domain" description="RNase III" evidence="19">
    <location>
        <begin position="1459"/>
        <end position="1640"/>
    </location>
</feature>
<comment type="cofactor">
    <cofactor evidence="2">
        <name>Mg(2+)</name>
        <dbReference type="ChEBI" id="CHEBI:18420"/>
    </cofactor>
</comment>
<feature type="compositionally biased region" description="Basic and acidic residues" evidence="17">
    <location>
        <begin position="80"/>
        <end position="95"/>
    </location>
</feature>
<feature type="compositionally biased region" description="Low complexity" evidence="17">
    <location>
        <begin position="1932"/>
        <end position="1948"/>
    </location>
</feature>
<feature type="region of interest" description="Disordered" evidence="17">
    <location>
        <begin position="1929"/>
        <end position="1948"/>
    </location>
</feature>
<feature type="region of interest" description="Disordered" evidence="17">
    <location>
        <begin position="1"/>
        <end position="99"/>
    </location>
</feature>
<dbReference type="PROSITE" id="PS51194">
    <property type="entry name" value="HELICASE_CTER"/>
    <property type="match status" value="1"/>
</dbReference>
<comment type="cofactor">
    <cofactor evidence="1">
        <name>Mn(2+)</name>
        <dbReference type="ChEBI" id="CHEBI:29035"/>
    </cofactor>
</comment>
<feature type="domain" description="RNase III" evidence="19">
    <location>
        <begin position="1681"/>
        <end position="1829"/>
    </location>
</feature>
<dbReference type="EMBL" id="OZ019894">
    <property type="protein sequence ID" value="CAK9215758.1"/>
    <property type="molecule type" value="Genomic_DNA"/>
</dbReference>
<dbReference type="InterPro" id="IPR036085">
    <property type="entry name" value="PAZ_dom_sf"/>
</dbReference>
<dbReference type="CDD" id="cd18802">
    <property type="entry name" value="SF2_C_dicer"/>
    <property type="match status" value="1"/>
</dbReference>
<dbReference type="SUPFAM" id="SSF54768">
    <property type="entry name" value="dsRNA-binding domain-like"/>
    <property type="match status" value="2"/>
</dbReference>
<feature type="region of interest" description="Disordered" evidence="17">
    <location>
        <begin position="133"/>
        <end position="335"/>
    </location>
</feature>
<evidence type="ECO:0000256" key="1">
    <source>
        <dbReference type="ARBA" id="ARBA00001936"/>
    </source>
</evidence>
<dbReference type="PANTHER" id="PTHR14950:SF37">
    <property type="entry name" value="ENDORIBONUCLEASE DICER"/>
    <property type="match status" value="1"/>
</dbReference>
<dbReference type="CDD" id="cd00593">
    <property type="entry name" value="RIBOc"/>
    <property type="match status" value="2"/>
</dbReference>
<dbReference type="PROSITE" id="PS51327">
    <property type="entry name" value="DICER_DSRBF"/>
    <property type="match status" value="1"/>
</dbReference>
<dbReference type="InterPro" id="IPR000999">
    <property type="entry name" value="RNase_III_dom"/>
</dbReference>
<keyword evidence="4" id="KW-0479">Metal-binding</keyword>
<dbReference type="InterPro" id="IPR014001">
    <property type="entry name" value="Helicase_ATP-bd"/>
</dbReference>
<feature type="compositionally biased region" description="Acidic residues" evidence="17">
    <location>
        <begin position="1548"/>
        <end position="1557"/>
    </location>
</feature>
<dbReference type="InterPro" id="IPR005034">
    <property type="entry name" value="Dicer_dimerisation"/>
</dbReference>
<comment type="similarity">
    <text evidence="15 16">Belongs to the helicase family. Dicer subfamily.</text>
</comment>
<dbReference type="Gene3D" id="1.10.1520.10">
    <property type="entry name" value="Ribonuclease III domain"/>
    <property type="match status" value="2"/>
</dbReference>
<dbReference type="InterPro" id="IPR036389">
    <property type="entry name" value="RNase_III_sf"/>
</dbReference>
<keyword evidence="6" id="KW-0547">Nucleotide-binding</keyword>
<dbReference type="Pfam" id="PF00636">
    <property type="entry name" value="Ribonuclease_3"/>
    <property type="match status" value="2"/>
</dbReference>
<feature type="domain" description="PAZ" evidence="20">
    <location>
        <begin position="1283"/>
        <end position="1416"/>
    </location>
</feature>
<dbReference type="Gene3D" id="2.170.260.10">
    <property type="entry name" value="paz domain"/>
    <property type="match status" value="1"/>
</dbReference>
<dbReference type="SMART" id="SM00358">
    <property type="entry name" value="DSRM"/>
    <property type="match status" value="2"/>
</dbReference>
<dbReference type="SMART" id="SM00490">
    <property type="entry name" value="HELICc"/>
    <property type="match status" value="1"/>
</dbReference>
<evidence type="ECO:0000256" key="3">
    <source>
        <dbReference type="ARBA" id="ARBA00022722"/>
    </source>
</evidence>
<dbReference type="PROSITE" id="PS50142">
    <property type="entry name" value="RNASE_3_2"/>
    <property type="match status" value="2"/>
</dbReference>
<evidence type="ECO:0000256" key="13">
    <source>
        <dbReference type="ARBA" id="ARBA00023158"/>
    </source>
</evidence>
<evidence type="ECO:0000259" key="21">
    <source>
        <dbReference type="PROSITE" id="PS51192"/>
    </source>
</evidence>
<evidence type="ECO:0000256" key="2">
    <source>
        <dbReference type="ARBA" id="ARBA00001946"/>
    </source>
</evidence>
<feature type="domain" description="DRBM" evidence="18">
    <location>
        <begin position="1855"/>
        <end position="1918"/>
    </location>
</feature>
<evidence type="ECO:0000259" key="20">
    <source>
        <dbReference type="PROSITE" id="PS50821"/>
    </source>
</evidence>
<name>A0ABP0U901_9BRYO</name>
<evidence type="ECO:0000256" key="5">
    <source>
        <dbReference type="ARBA" id="ARBA00022737"/>
    </source>
</evidence>
<evidence type="ECO:0000256" key="4">
    <source>
        <dbReference type="ARBA" id="ARBA00022723"/>
    </source>
</evidence>
<keyword evidence="11" id="KW-0460">Magnesium</keyword>
<evidence type="ECO:0000256" key="12">
    <source>
        <dbReference type="ARBA" id="ARBA00022884"/>
    </source>
</evidence>
<keyword evidence="3" id="KW-0540">Nuclease</keyword>
<keyword evidence="13" id="KW-0943">RNA-mediated gene silencing</keyword>